<gene>
    <name evidence="15" type="ORF">GYA55_05070</name>
</gene>
<evidence type="ECO:0000259" key="12">
    <source>
        <dbReference type="Pfam" id="PF01743"/>
    </source>
</evidence>
<name>A0A7X9FQM1_9DELT</name>
<dbReference type="InterPro" id="IPR032828">
    <property type="entry name" value="PolyA_RNA-bd"/>
</dbReference>
<evidence type="ECO:0000256" key="2">
    <source>
        <dbReference type="ARBA" id="ARBA00007265"/>
    </source>
</evidence>
<dbReference type="Pfam" id="PF01743">
    <property type="entry name" value="PolyA_pol"/>
    <property type="match status" value="1"/>
</dbReference>
<dbReference type="SUPFAM" id="SSF81301">
    <property type="entry name" value="Nucleotidyltransferase"/>
    <property type="match status" value="1"/>
</dbReference>
<evidence type="ECO:0000256" key="3">
    <source>
        <dbReference type="ARBA" id="ARBA00022555"/>
    </source>
</evidence>
<dbReference type="Proteomes" id="UP000524246">
    <property type="component" value="Unassembled WGS sequence"/>
</dbReference>
<dbReference type="InterPro" id="IPR002646">
    <property type="entry name" value="PolA_pol_head_dom"/>
</dbReference>
<dbReference type="PANTHER" id="PTHR47545:SF2">
    <property type="entry name" value="CC-ADDING TRNA NUCLEOTIDYLTRANSFERASE"/>
    <property type="match status" value="1"/>
</dbReference>
<dbReference type="Gene3D" id="1.10.246.80">
    <property type="match status" value="1"/>
</dbReference>
<dbReference type="Gene3D" id="3.30.460.10">
    <property type="entry name" value="Beta Polymerase, domain 2"/>
    <property type="match status" value="1"/>
</dbReference>
<organism evidence="15 16">
    <name type="scientific">SAR324 cluster bacterium</name>
    <dbReference type="NCBI Taxonomy" id="2024889"/>
    <lineage>
        <taxon>Bacteria</taxon>
        <taxon>Deltaproteobacteria</taxon>
        <taxon>SAR324 cluster</taxon>
    </lineage>
</organism>
<evidence type="ECO:0000256" key="8">
    <source>
        <dbReference type="ARBA" id="ARBA00022741"/>
    </source>
</evidence>
<keyword evidence="8" id="KW-0547">Nucleotide-binding</keyword>
<comment type="caution">
    <text evidence="15">The sequence shown here is derived from an EMBL/GenBank/DDBJ whole genome shotgun (WGS) entry which is preliminary data.</text>
</comment>
<evidence type="ECO:0000256" key="10">
    <source>
        <dbReference type="ARBA" id="ARBA00022884"/>
    </source>
</evidence>
<evidence type="ECO:0000256" key="11">
    <source>
        <dbReference type="RuleBase" id="RU003953"/>
    </source>
</evidence>
<feature type="domain" description="HD" evidence="13">
    <location>
        <begin position="268"/>
        <end position="336"/>
    </location>
</feature>
<feature type="domain" description="Poly A polymerase head" evidence="12">
    <location>
        <begin position="35"/>
        <end position="152"/>
    </location>
</feature>
<evidence type="ECO:0000259" key="14">
    <source>
        <dbReference type="Pfam" id="PF12627"/>
    </source>
</evidence>
<dbReference type="SUPFAM" id="SSF81891">
    <property type="entry name" value="Poly A polymerase C-terminal region-like"/>
    <property type="match status" value="1"/>
</dbReference>
<dbReference type="GO" id="GO:0000166">
    <property type="term" value="F:nucleotide binding"/>
    <property type="evidence" value="ECO:0007669"/>
    <property type="project" value="UniProtKB-KW"/>
</dbReference>
<feature type="domain" description="tRNA nucleotidyltransferase/poly(A) polymerase RNA and SrmB- binding" evidence="14">
    <location>
        <begin position="181"/>
        <end position="240"/>
    </location>
</feature>
<dbReference type="InterPro" id="IPR006675">
    <property type="entry name" value="HDIG_dom"/>
</dbReference>
<dbReference type="AlphaFoldDB" id="A0A7X9FQM1"/>
<dbReference type="InterPro" id="IPR006674">
    <property type="entry name" value="HD_domain"/>
</dbReference>
<evidence type="ECO:0000256" key="9">
    <source>
        <dbReference type="ARBA" id="ARBA00022842"/>
    </source>
</evidence>
<dbReference type="Gene3D" id="1.10.3090.10">
    <property type="entry name" value="cca-adding enzyme, domain 2"/>
    <property type="match status" value="1"/>
</dbReference>
<dbReference type="GO" id="GO:0008033">
    <property type="term" value="P:tRNA processing"/>
    <property type="evidence" value="ECO:0007669"/>
    <property type="project" value="UniProtKB-KW"/>
</dbReference>
<dbReference type="InterPro" id="IPR050124">
    <property type="entry name" value="tRNA_CCA-adding_enzyme"/>
</dbReference>
<dbReference type="EMBL" id="JAAZON010000212">
    <property type="protein sequence ID" value="NMC62522.1"/>
    <property type="molecule type" value="Genomic_DNA"/>
</dbReference>
<dbReference type="GO" id="GO:0046872">
    <property type="term" value="F:metal ion binding"/>
    <property type="evidence" value="ECO:0007669"/>
    <property type="project" value="UniProtKB-KW"/>
</dbReference>
<keyword evidence="7" id="KW-0479">Metal-binding</keyword>
<dbReference type="GO" id="GO:0016779">
    <property type="term" value="F:nucleotidyltransferase activity"/>
    <property type="evidence" value="ECO:0007669"/>
    <property type="project" value="UniProtKB-KW"/>
</dbReference>
<proteinExistence type="inferred from homology"/>
<protein>
    <submittedName>
        <fullName evidence="15">HD domain-containing protein</fullName>
    </submittedName>
</protein>
<dbReference type="PANTHER" id="PTHR47545">
    <property type="entry name" value="MULTIFUNCTIONAL CCA PROTEIN"/>
    <property type="match status" value="1"/>
</dbReference>
<dbReference type="Pfam" id="PF01966">
    <property type="entry name" value="HD"/>
    <property type="match status" value="1"/>
</dbReference>
<evidence type="ECO:0000256" key="5">
    <source>
        <dbReference type="ARBA" id="ARBA00022694"/>
    </source>
</evidence>
<dbReference type="InterPro" id="IPR043519">
    <property type="entry name" value="NT_sf"/>
</dbReference>
<evidence type="ECO:0000256" key="1">
    <source>
        <dbReference type="ARBA" id="ARBA00001946"/>
    </source>
</evidence>
<comment type="cofactor">
    <cofactor evidence="1">
        <name>Mg(2+)</name>
        <dbReference type="ChEBI" id="CHEBI:18420"/>
    </cofactor>
</comment>
<dbReference type="CDD" id="cd00077">
    <property type="entry name" value="HDc"/>
    <property type="match status" value="1"/>
</dbReference>
<comment type="similarity">
    <text evidence="2 11">Belongs to the tRNA nucleotidyltransferase/poly(A) polymerase family.</text>
</comment>
<dbReference type="Pfam" id="PF12627">
    <property type="entry name" value="PolyA_pol_RNAbd"/>
    <property type="match status" value="1"/>
</dbReference>
<dbReference type="InterPro" id="IPR003607">
    <property type="entry name" value="HD/PDEase_dom"/>
</dbReference>
<dbReference type="NCBIfam" id="TIGR00277">
    <property type="entry name" value="HDIG"/>
    <property type="match status" value="1"/>
</dbReference>
<evidence type="ECO:0000256" key="7">
    <source>
        <dbReference type="ARBA" id="ARBA00022723"/>
    </source>
</evidence>
<evidence type="ECO:0000259" key="13">
    <source>
        <dbReference type="Pfam" id="PF01966"/>
    </source>
</evidence>
<keyword evidence="5" id="KW-0819">tRNA processing</keyword>
<keyword evidence="6" id="KW-0548">Nucleotidyltransferase</keyword>
<dbReference type="GO" id="GO:0000049">
    <property type="term" value="F:tRNA binding"/>
    <property type="evidence" value="ECO:0007669"/>
    <property type="project" value="UniProtKB-KW"/>
</dbReference>
<sequence length="453" mass="51435">MLIDKEKALARLIDLCEDPLLIKIRRALGPEAKLHLVGGSTRDILCGNESVDLDLATSLKPSDLIQKLCAAELRFVETAIERGIVLIPGHPKIEITSFREPSGTNNPAFSDSVTSDLKGRDFTINAIAFSIDDKILLDPLHGIMDLELNVLRCVGSPFDRFNEDPLRILRMLRFGPAQDRSIHTDTREAALALREELRKVSIERIHDEFEKIIMSKNPANALRCGFDLRIIDVILPELTPMRDFEQNRFHFEDVLAHTLTVVSRCPKDKIVRLAALFHDAGKPLTLSVDEDGDRHFYQHEKLSEKIARSVLERLRFSKEDIDGVTTLVAQHMRSIDCGPSGARRIMRDTREHYDAWRQLKIADCPPVEKEAVFRERLRRFDELIATEKERLQGNGIDQLVINGDDLLALGFKEGEELGQCLMTLRDMIVEDPILNSRERLLLEASKILSDSKK</sequence>
<evidence type="ECO:0000256" key="6">
    <source>
        <dbReference type="ARBA" id="ARBA00022695"/>
    </source>
</evidence>
<keyword evidence="4 11" id="KW-0808">Transferase</keyword>
<evidence type="ECO:0000313" key="15">
    <source>
        <dbReference type="EMBL" id="NMC62522.1"/>
    </source>
</evidence>
<evidence type="ECO:0000313" key="16">
    <source>
        <dbReference type="Proteomes" id="UP000524246"/>
    </source>
</evidence>
<keyword evidence="3" id="KW-0820">tRNA-binding</keyword>
<accession>A0A7X9FQM1</accession>
<evidence type="ECO:0000256" key="4">
    <source>
        <dbReference type="ARBA" id="ARBA00022679"/>
    </source>
</evidence>
<keyword evidence="9" id="KW-0460">Magnesium</keyword>
<reference evidence="15 16" key="1">
    <citation type="journal article" date="2020" name="Biotechnol. Biofuels">
        <title>New insights from the biogas microbiome by comprehensive genome-resolved metagenomics of nearly 1600 species originating from multiple anaerobic digesters.</title>
        <authorList>
            <person name="Campanaro S."/>
            <person name="Treu L."/>
            <person name="Rodriguez-R L.M."/>
            <person name="Kovalovszki A."/>
            <person name="Ziels R.M."/>
            <person name="Maus I."/>
            <person name="Zhu X."/>
            <person name="Kougias P.G."/>
            <person name="Basile A."/>
            <person name="Luo G."/>
            <person name="Schluter A."/>
            <person name="Konstantinidis K.T."/>
            <person name="Angelidaki I."/>
        </authorList>
    </citation>
    <scope>NUCLEOTIDE SEQUENCE [LARGE SCALE GENOMIC DNA]</scope>
    <source>
        <strain evidence="15">AS27yjCOA_65</strain>
    </source>
</reference>
<keyword evidence="10 11" id="KW-0694">RNA-binding</keyword>